<proteinExistence type="predicted"/>
<dbReference type="EMBL" id="SLZQ01000001">
    <property type="protein sequence ID" value="TCS39277.1"/>
    <property type="molecule type" value="Genomic_DNA"/>
</dbReference>
<dbReference type="PANTHER" id="PTHR45011:SF1">
    <property type="entry name" value="DAP3-BINDING CELL DEATH ENHANCER 1"/>
    <property type="match status" value="1"/>
</dbReference>
<dbReference type="PANTHER" id="PTHR45011">
    <property type="entry name" value="DAP3-BINDING CELL DEATH ENHANCER 1"/>
    <property type="match status" value="1"/>
</dbReference>
<dbReference type="SUPFAM" id="SSF81901">
    <property type="entry name" value="HCP-like"/>
    <property type="match status" value="1"/>
</dbReference>
<dbReference type="InterPro" id="IPR006597">
    <property type="entry name" value="Sel1-like"/>
</dbReference>
<dbReference type="InterPro" id="IPR011990">
    <property type="entry name" value="TPR-like_helical_dom_sf"/>
</dbReference>
<comment type="caution">
    <text evidence="1">The sequence shown here is derived from an EMBL/GenBank/DDBJ whole genome shotgun (WGS) entry which is preliminary data.</text>
</comment>
<name>A0A4R3I0P8_PAULE</name>
<dbReference type="Proteomes" id="UP000295382">
    <property type="component" value="Unassembled WGS sequence"/>
</dbReference>
<evidence type="ECO:0000313" key="1">
    <source>
        <dbReference type="EMBL" id="TCS39277.1"/>
    </source>
</evidence>
<protein>
    <submittedName>
        <fullName evidence="1">TPR repeat protein</fullName>
    </submittedName>
</protein>
<keyword evidence="2" id="KW-1185">Reference proteome</keyword>
<evidence type="ECO:0000313" key="2">
    <source>
        <dbReference type="Proteomes" id="UP000295382"/>
    </source>
</evidence>
<dbReference type="Pfam" id="PF08238">
    <property type="entry name" value="Sel1"/>
    <property type="match status" value="5"/>
</dbReference>
<dbReference type="AlphaFoldDB" id="A0A4R3I0P8"/>
<dbReference type="InterPro" id="IPR052748">
    <property type="entry name" value="ISR_Activator"/>
</dbReference>
<gene>
    <name evidence="1" type="ORF">EDC30_101232</name>
</gene>
<reference evidence="1 2" key="1">
    <citation type="submission" date="2019-03" db="EMBL/GenBank/DDBJ databases">
        <title>Genomic Encyclopedia of Type Strains, Phase IV (KMG-IV): sequencing the most valuable type-strain genomes for metagenomic binning, comparative biology and taxonomic classification.</title>
        <authorList>
            <person name="Goeker M."/>
        </authorList>
    </citation>
    <scope>NUCLEOTIDE SEQUENCE [LARGE SCALE GENOMIC DNA]</scope>
    <source>
        <strain evidence="1 2">DSM 7445</strain>
    </source>
</reference>
<accession>A0A4R3I0P8</accession>
<organism evidence="1 2">
    <name type="scientific">Paucimonas lemoignei</name>
    <name type="common">Pseudomonas lemoignei</name>
    <dbReference type="NCBI Taxonomy" id="29443"/>
    <lineage>
        <taxon>Bacteria</taxon>
        <taxon>Pseudomonadati</taxon>
        <taxon>Pseudomonadota</taxon>
        <taxon>Betaproteobacteria</taxon>
        <taxon>Burkholderiales</taxon>
        <taxon>Burkholderiaceae</taxon>
        <taxon>Paucimonas</taxon>
    </lineage>
</organism>
<dbReference type="SMART" id="SM00671">
    <property type="entry name" value="SEL1"/>
    <property type="match status" value="5"/>
</dbReference>
<sequence>MGVIPPPQDLTVANEERLFDDGGGAGWSPGGWVQESSAEDCVNMPDNPSYCPGQVFTFPGRPWCYDASPLHTWDPGTCKDRLDRATAAFKQKDYGAALAVFSELAEKDYAPAQANLCTIYAEGTGTPKDAQKAVHWCRKAAKEGDPKATYNLALMYSDGIGVPKDDKEAAHWYRKAAYYGYANAQYNLGVMYTHGIGVPQDDKQAAYWYRRAASQGNVQAQYNLGVLYSEGAGVPQDDKQALYWFCKGTIRGEEKAQTSVAKMYGTDGTLPEKDELAYFCWLFSADKRNNITAYADRHLYDRKLTPEQRERAIATATMWKRK</sequence>
<dbReference type="Gene3D" id="1.25.40.10">
    <property type="entry name" value="Tetratricopeptide repeat domain"/>
    <property type="match status" value="2"/>
</dbReference>